<keyword evidence="4" id="KW-0175">Coiled coil</keyword>
<name>N8NXN1_9GAMM</name>
<feature type="coiled-coil region" evidence="4">
    <location>
        <begin position="80"/>
        <end position="110"/>
    </location>
</feature>
<dbReference type="SMART" id="SM00422">
    <property type="entry name" value="HTH_MERR"/>
    <property type="match status" value="1"/>
</dbReference>
<dbReference type="InterPro" id="IPR047057">
    <property type="entry name" value="MerR_fam"/>
</dbReference>
<dbReference type="PANTHER" id="PTHR30204:SF94">
    <property type="entry name" value="HEAVY METAL-DEPENDENT TRANSCRIPTIONAL REGULATOR HI_0293-RELATED"/>
    <property type="match status" value="1"/>
</dbReference>
<feature type="domain" description="HTH merR-type" evidence="5">
    <location>
        <begin position="1"/>
        <end position="68"/>
    </location>
</feature>
<evidence type="ECO:0000259" key="5">
    <source>
        <dbReference type="PROSITE" id="PS50937"/>
    </source>
</evidence>
<evidence type="ECO:0000313" key="6">
    <source>
        <dbReference type="EMBL" id="ENU18940.1"/>
    </source>
</evidence>
<gene>
    <name evidence="6" type="ORF">F994_02624</name>
</gene>
<dbReference type="AlphaFoldDB" id="N8NXN1"/>
<dbReference type="PROSITE" id="PS50937">
    <property type="entry name" value="HTH_MERR_2"/>
    <property type="match status" value="1"/>
</dbReference>
<dbReference type="eggNOG" id="COG0789">
    <property type="taxonomic scope" value="Bacteria"/>
</dbReference>
<evidence type="ECO:0000256" key="1">
    <source>
        <dbReference type="ARBA" id="ARBA00023015"/>
    </source>
</evidence>
<evidence type="ECO:0000256" key="3">
    <source>
        <dbReference type="ARBA" id="ARBA00023163"/>
    </source>
</evidence>
<dbReference type="GO" id="GO:0003700">
    <property type="term" value="F:DNA-binding transcription factor activity"/>
    <property type="evidence" value="ECO:0007669"/>
    <property type="project" value="InterPro"/>
</dbReference>
<keyword evidence="3" id="KW-0804">Transcription</keyword>
<comment type="caution">
    <text evidence="6">The sequence shown here is derived from an EMBL/GenBank/DDBJ whole genome shotgun (WGS) entry which is preliminary data.</text>
</comment>
<dbReference type="HOGENOM" id="CLU_060077_2_3_6"/>
<dbReference type="Proteomes" id="UP000013086">
    <property type="component" value="Unassembled WGS sequence"/>
</dbReference>
<dbReference type="Pfam" id="PF13411">
    <property type="entry name" value="MerR_1"/>
    <property type="match status" value="1"/>
</dbReference>
<accession>N8NXN1</accession>
<evidence type="ECO:0000256" key="4">
    <source>
        <dbReference type="SAM" id="Coils"/>
    </source>
</evidence>
<dbReference type="OrthoDB" id="9808480at2"/>
<proteinExistence type="predicted"/>
<dbReference type="InterPro" id="IPR009061">
    <property type="entry name" value="DNA-bd_dom_put_sf"/>
</dbReference>
<sequence length="137" mass="15829">MLIGKLSQQINMSRDTIRFYEKMKLIQPLVRNNGYKDYPEQTLQQLQLIQIAKNLGFTLAEIRQIIDLVNESEIPAEQFQEILQDKLGAIQEKIEQLQQMQAMLENLIKGEPCPLRKDCDVVKISIGDTVLRKIESS</sequence>
<dbReference type="GO" id="GO:0003677">
    <property type="term" value="F:DNA binding"/>
    <property type="evidence" value="ECO:0007669"/>
    <property type="project" value="UniProtKB-KW"/>
</dbReference>
<keyword evidence="1" id="KW-0805">Transcription regulation</keyword>
<dbReference type="PANTHER" id="PTHR30204">
    <property type="entry name" value="REDOX-CYCLING DRUG-SENSING TRANSCRIPTIONAL ACTIVATOR SOXR"/>
    <property type="match status" value="1"/>
</dbReference>
<keyword evidence="2" id="KW-0238">DNA-binding</keyword>
<evidence type="ECO:0000256" key="2">
    <source>
        <dbReference type="ARBA" id="ARBA00023125"/>
    </source>
</evidence>
<dbReference type="InterPro" id="IPR000551">
    <property type="entry name" value="MerR-type_HTH_dom"/>
</dbReference>
<dbReference type="Gene3D" id="1.10.1660.10">
    <property type="match status" value="1"/>
</dbReference>
<dbReference type="SUPFAM" id="SSF46955">
    <property type="entry name" value="Putative DNA-binding domain"/>
    <property type="match status" value="1"/>
</dbReference>
<dbReference type="RefSeq" id="WP_004649174.1">
    <property type="nucleotide sequence ID" value="NZ_KB849164.1"/>
</dbReference>
<dbReference type="EMBL" id="APOH01000016">
    <property type="protein sequence ID" value="ENU18940.1"/>
    <property type="molecule type" value="Genomic_DNA"/>
</dbReference>
<organism evidence="6 7">
    <name type="scientific">Acinetobacter bohemicus ANC 3994</name>
    <dbReference type="NCBI Taxonomy" id="1217715"/>
    <lineage>
        <taxon>Bacteria</taxon>
        <taxon>Pseudomonadati</taxon>
        <taxon>Pseudomonadota</taxon>
        <taxon>Gammaproteobacteria</taxon>
        <taxon>Moraxellales</taxon>
        <taxon>Moraxellaceae</taxon>
        <taxon>Acinetobacter</taxon>
    </lineage>
</organism>
<dbReference type="PRINTS" id="PR00040">
    <property type="entry name" value="HTHMERR"/>
</dbReference>
<dbReference type="PATRIC" id="fig|1217715.3.peg.2565"/>
<reference evidence="6 7" key="1">
    <citation type="submission" date="2013-02" db="EMBL/GenBank/DDBJ databases">
        <title>The Genome Sequence of Acinetobacter sp. ANC 3994.</title>
        <authorList>
            <consortium name="The Broad Institute Genome Sequencing Platform"/>
            <consortium name="The Broad Institute Genome Sequencing Center for Infectious Disease"/>
            <person name="Cerqueira G."/>
            <person name="Feldgarden M."/>
            <person name="Courvalin P."/>
            <person name="Perichon B."/>
            <person name="Grillot-Courvalin C."/>
            <person name="Clermont D."/>
            <person name="Rocha E."/>
            <person name="Yoon E.-J."/>
            <person name="Nemec A."/>
            <person name="Walker B."/>
            <person name="Young S.K."/>
            <person name="Zeng Q."/>
            <person name="Gargeya S."/>
            <person name="Fitzgerald M."/>
            <person name="Haas B."/>
            <person name="Abouelleil A."/>
            <person name="Alvarado L."/>
            <person name="Arachchi H.M."/>
            <person name="Berlin A.M."/>
            <person name="Chapman S.B."/>
            <person name="Dewar J."/>
            <person name="Goldberg J."/>
            <person name="Griggs A."/>
            <person name="Gujja S."/>
            <person name="Hansen M."/>
            <person name="Howarth C."/>
            <person name="Imamovic A."/>
            <person name="Larimer J."/>
            <person name="McCowan C."/>
            <person name="Murphy C."/>
            <person name="Neiman D."/>
            <person name="Pearson M."/>
            <person name="Priest M."/>
            <person name="Roberts A."/>
            <person name="Saif S."/>
            <person name="Shea T."/>
            <person name="Sisk P."/>
            <person name="Sykes S."/>
            <person name="Wortman J."/>
            <person name="Nusbaum C."/>
            <person name="Birren B."/>
        </authorList>
    </citation>
    <scope>NUCLEOTIDE SEQUENCE [LARGE SCALE GENOMIC DNA]</scope>
    <source>
        <strain evidence="6 7">ANC 3994</strain>
    </source>
</reference>
<evidence type="ECO:0000313" key="7">
    <source>
        <dbReference type="Proteomes" id="UP000013086"/>
    </source>
</evidence>
<protein>
    <recommendedName>
        <fullName evidence="5">HTH merR-type domain-containing protein</fullName>
    </recommendedName>
</protein>